<organism evidence="1 2">
    <name type="scientific">Astyanax mexicanus</name>
    <name type="common">Blind cave fish</name>
    <name type="synonym">Astyanax fasciatus mexicanus</name>
    <dbReference type="NCBI Taxonomy" id="7994"/>
    <lineage>
        <taxon>Eukaryota</taxon>
        <taxon>Metazoa</taxon>
        <taxon>Chordata</taxon>
        <taxon>Craniata</taxon>
        <taxon>Vertebrata</taxon>
        <taxon>Euteleostomi</taxon>
        <taxon>Actinopterygii</taxon>
        <taxon>Neopterygii</taxon>
        <taxon>Teleostei</taxon>
        <taxon>Ostariophysi</taxon>
        <taxon>Characiformes</taxon>
        <taxon>Characoidei</taxon>
        <taxon>Acestrorhamphidae</taxon>
        <taxon>Acestrorhamphinae</taxon>
        <taxon>Astyanax</taxon>
    </lineage>
</organism>
<dbReference type="SUPFAM" id="SSF64076">
    <property type="entry name" value="MTH938-like"/>
    <property type="match status" value="1"/>
</dbReference>
<sequence length="82" mass="9077">MAWKKLAQNLQQKLVKLTSYTHYTNCCVKPKSSLYSVPPSTVDYVKKQGVDVKVLQTEKAVKEYNILAGQGAKVGGVFHSTC</sequence>
<proteinExistence type="predicted"/>
<dbReference type="PANTHER" id="PTHR15811:SF5">
    <property type="entry name" value="MTH938 DOMAIN-CONTAINING PROTEIN"/>
    <property type="match status" value="1"/>
</dbReference>
<dbReference type="Pfam" id="PF04430">
    <property type="entry name" value="DUF498"/>
    <property type="match status" value="1"/>
</dbReference>
<evidence type="ECO:0000313" key="2">
    <source>
        <dbReference type="Proteomes" id="UP000694621"/>
    </source>
</evidence>
<dbReference type="InterPro" id="IPR036748">
    <property type="entry name" value="MTH938-like_sf"/>
</dbReference>
<dbReference type="InterPro" id="IPR007523">
    <property type="entry name" value="NDUFAF3/AAMDC"/>
</dbReference>
<dbReference type="Proteomes" id="UP000694621">
    <property type="component" value="Unplaced"/>
</dbReference>
<dbReference type="PANTHER" id="PTHR15811">
    <property type="entry name" value="MTH938 DOMAIN-CONTAINING PROTEIN"/>
    <property type="match status" value="1"/>
</dbReference>
<accession>A0A8B9KS29</accession>
<dbReference type="AlphaFoldDB" id="A0A8B9KS29"/>
<dbReference type="GO" id="GO:0005737">
    <property type="term" value="C:cytoplasm"/>
    <property type="evidence" value="ECO:0007669"/>
    <property type="project" value="TreeGrafter"/>
</dbReference>
<dbReference type="Gene3D" id="3.40.1230.10">
    <property type="entry name" value="MTH938-like"/>
    <property type="match status" value="1"/>
</dbReference>
<reference evidence="1" key="1">
    <citation type="submission" date="2025-08" db="UniProtKB">
        <authorList>
            <consortium name="Ensembl"/>
        </authorList>
    </citation>
    <scope>IDENTIFICATION</scope>
</reference>
<evidence type="ECO:0000313" key="1">
    <source>
        <dbReference type="Ensembl" id="ENSAMXP00005040256.1"/>
    </source>
</evidence>
<dbReference type="Ensembl" id="ENSAMXT00005043834.1">
    <property type="protein sequence ID" value="ENSAMXP00005040256.1"/>
    <property type="gene ID" value="ENSAMXG00005018937.1"/>
</dbReference>
<dbReference type="GO" id="GO:0045600">
    <property type="term" value="P:positive regulation of fat cell differentiation"/>
    <property type="evidence" value="ECO:0007669"/>
    <property type="project" value="TreeGrafter"/>
</dbReference>
<protein>
    <submittedName>
        <fullName evidence="1">Adipogenesis associated, Mth938 domain containing</fullName>
    </submittedName>
</protein>
<name>A0A8B9KS29_ASTMX</name>